<dbReference type="EMBL" id="CP029289">
    <property type="protein sequence ID" value="AWR95360.1"/>
    <property type="molecule type" value="Genomic_DNA"/>
</dbReference>
<organism evidence="1 2">
    <name type="scientific">Acidianus brierleyi</name>
    <dbReference type="NCBI Taxonomy" id="41673"/>
    <lineage>
        <taxon>Archaea</taxon>
        <taxon>Thermoproteota</taxon>
        <taxon>Thermoprotei</taxon>
        <taxon>Sulfolobales</taxon>
        <taxon>Sulfolobaceae</taxon>
        <taxon>Acidianus</taxon>
    </lineage>
</organism>
<sequence>MVLDNKTAILHELDGFDYFIILRITNPMTSEYYILNKSEIDKLIRENKITYNENIKVYRIFPKIYEKYRSTLNEFVHTIFESQ</sequence>
<name>A0A2U9IH86_9CREN</name>
<protein>
    <submittedName>
        <fullName evidence="1">Uncharacterized protein</fullName>
    </submittedName>
</protein>
<dbReference type="RefSeq" id="WP_012716449.1">
    <property type="nucleotide sequence ID" value="NZ_CP029289.2"/>
</dbReference>
<dbReference type="AlphaFoldDB" id="A0A2U9IH86"/>
<gene>
    <name evidence="1" type="ORF">DFR85_12905</name>
</gene>
<evidence type="ECO:0000313" key="1">
    <source>
        <dbReference type="EMBL" id="AWR95360.1"/>
    </source>
</evidence>
<evidence type="ECO:0000313" key="2">
    <source>
        <dbReference type="Proteomes" id="UP000248044"/>
    </source>
</evidence>
<dbReference type="KEGG" id="abri:DFR85_12905"/>
<accession>A0A2U9IH86</accession>
<dbReference type="Proteomes" id="UP000248044">
    <property type="component" value="Chromosome"/>
</dbReference>
<proteinExistence type="predicted"/>
<reference evidence="1 2" key="1">
    <citation type="submission" date="2018-05" db="EMBL/GenBank/DDBJ databases">
        <title>Complete Genome Sequences of Extremely Thermoacidophilic, Metal-Mobilizing Type-Strain Members of the Archaeal Family Sulfolobaceae: Acidianus brierleyi DSM-1651T, Acidianus sulfidivorans DSM-18786T, Metallosphaera hakonensis DSM-7519T, and Metallosphaera prunae DSM-10039T.</title>
        <authorList>
            <person name="Counts J.A."/>
            <person name="Kelly R.M."/>
        </authorList>
    </citation>
    <scope>NUCLEOTIDE SEQUENCE [LARGE SCALE GENOMIC DNA]</scope>
    <source>
        <strain evidence="1 2">DSM 1651</strain>
    </source>
</reference>
<dbReference type="GeneID" id="36833071"/>
<keyword evidence="2" id="KW-1185">Reference proteome</keyword>